<dbReference type="EMBL" id="CAEZYE010000050">
    <property type="protein sequence ID" value="CAB4714641.1"/>
    <property type="molecule type" value="Genomic_DNA"/>
</dbReference>
<evidence type="ECO:0000313" key="1">
    <source>
        <dbReference type="EMBL" id="CAB4714641.1"/>
    </source>
</evidence>
<organism evidence="2">
    <name type="scientific">freshwater metagenome</name>
    <dbReference type="NCBI Taxonomy" id="449393"/>
    <lineage>
        <taxon>unclassified sequences</taxon>
        <taxon>metagenomes</taxon>
        <taxon>ecological metagenomes</taxon>
    </lineage>
</organism>
<sequence>MAPVEKRAMMEVADSTSSIEMAAWLLNSNRPRKVIRRVL</sequence>
<dbReference type="EMBL" id="CAFBMU010000010">
    <property type="protein sequence ID" value="CAB4925719.1"/>
    <property type="molecule type" value="Genomic_DNA"/>
</dbReference>
<evidence type="ECO:0000313" key="2">
    <source>
        <dbReference type="EMBL" id="CAB4807952.1"/>
    </source>
</evidence>
<accession>A0A6J6YF20</accession>
<protein>
    <submittedName>
        <fullName evidence="2">Unannotated protein</fullName>
    </submittedName>
</protein>
<gene>
    <name evidence="1" type="ORF">UFOPK2655_00951</name>
    <name evidence="2" type="ORF">UFOPK3077_00983</name>
    <name evidence="3" type="ORF">UFOPK3667_00988</name>
    <name evidence="4" type="ORF">UFOPK3903_01061</name>
</gene>
<dbReference type="AlphaFoldDB" id="A0A6J6YF20"/>
<proteinExistence type="predicted"/>
<evidence type="ECO:0000313" key="4">
    <source>
        <dbReference type="EMBL" id="CAB4979425.1"/>
    </source>
</evidence>
<evidence type="ECO:0000313" key="3">
    <source>
        <dbReference type="EMBL" id="CAB4925719.1"/>
    </source>
</evidence>
<dbReference type="EMBL" id="CAFBOD010000011">
    <property type="protein sequence ID" value="CAB4979425.1"/>
    <property type="molecule type" value="Genomic_DNA"/>
</dbReference>
<name>A0A6J6YF20_9ZZZZ</name>
<reference evidence="2" key="1">
    <citation type="submission" date="2020-05" db="EMBL/GenBank/DDBJ databases">
        <authorList>
            <person name="Chiriac C."/>
            <person name="Salcher M."/>
            <person name="Ghai R."/>
            <person name="Kavagutti S V."/>
        </authorList>
    </citation>
    <scope>NUCLEOTIDE SEQUENCE</scope>
</reference>
<dbReference type="EMBL" id="CAFAAS010000009">
    <property type="protein sequence ID" value="CAB4807952.1"/>
    <property type="molecule type" value="Genomic_DNA"/>
</dbReference>